<accession>A0A840Y922</accession>
<dbReference type="AlphaFoldDB" id="A0A840Y922"/>
<feature type="signal peptide" evidence="1">
    <location>
        <begin position="1"/>
        <end position="18"/>
    </location>
</feature>
<evidence type="ECO:0000313" key="3">
    <source>
        <dbReference type="Proteomes" id="UP000527143"/>
    </source>
</evidence>
<protein>
    <submittedName>
        <fullName evidence="2">Uncharacterized protein</fullName>
    </submittedName>
</protein>
<comment type="caution">
    <text evidence="2">The sequence shown here is derived from an EMBL/GenBank/DDBJ whole genome shotgun (WGS) entry which is preliminary data.</text>
</comment>
<evidence type="ECO:0000256" key="1">
    <source>
        <dbReference type="SAM" id="SignalP"/>
    </source>
</evidence>
<evidence type="ECO:0000313" key="2">
    <source>
        <dbReference type="EMBL" id="MBB5709837.1"/>
    </source>
</evidence>
<dbReference type="RefSeq" id="WP_184085143.1">
    <property type="nucleotide sequence ID" value="NZ_JACIJF010000002.1"/>
</dbReference>
<keyword evidence="1" id="KW-0732">Signal</keyword>
<name>A0A840Y922_9SPHN</name>
<dbReference type="EMBL" id="JACIJF010000002">
    <property type="protein sequence ID" value="MBB5709837.1"/>
    <property type="molecule type" value="Genomic_DNA"/>
</dbReference>
<feature type="chain" id="PRO_5032628441" evidence="1">
    <location>
        <begin position="19"/>
        <end position="612"/>
    </location>
</feature>
<reference evidence="2 3" key="1">
    <citation type="submission" date="2020-08" db="EMBL/GenBank/DDBJ databases">
        <title>Genomic Encyclopedia of Type Strains, Phase IV (KMG-IV): sequencing the most valuable type-strain genomes for metagenomic binning, comparative biology and taxonomic classification.</title>
        <authorList>
            <person name="Goeker M."/>
        </authorList>
    </citation>
    <scope>NUCLEOTIDE SEQUENCE [LARGE SCALE GENOMIC DNA]</scope>
    <source>
        <strain evidence="2 3">DSM 26736</strain>
    </source>
</reference>
<keyword evidence="3" id="KW-1185">Reference proteome</keyword>
<proteinExistence type="predicted"/>
<organism evidence="2 3">
    <name type="scientific">Sphingomonas xinjiangensis</name>
    <dbReference type="NCBI Taxonomy" id="643568"/>
    <lineage>
        <taxon>Bacteria</taxon>
        <taxon>Pseudomonadati</taxon>
        <taxon>Pseudomonadota</taxon>
        <taxon>Alphaproteobacteria</taxon>
        <taxon>Sphingomonadales</taxon>
        <taxon>Sphingomonadaceae</taxon>
        <taxon>Sphingomonas</taxon>
    </lineage>
</organism>
<gene>
    <name evidence="2" type="ORF">FHT02_001059</name>
</gene>
<dbReference type="Proteomes" id="UP000527143">
    <property type="component" value="Unassembled WGS sequence"/>
</dbReference>
<sequence length="612" mass="68606">MTTLLALAPILMAVSSQAADPRGQVYVSPPPMHGTVSTRLMPQVETLVLQLLREKRAMTIDGVRVFESGDKFLPGKIAAIMAYRVLALPPGDARLDQRLKDFADMAEVTLQDTNDSWGIYYYISALHSLRKAGLLDRAVRPSTLASLRTKLDWRRFVRPDLTLIDLPNNYYGVAFPVARLRHLLGWEDASASERLLARTLDHYRKYSGEYGFADETEGKGRFDRYSVLLVGEIAQRMIETGMTPPTQVREWLRKSVGLMLPRFNLRGEGWEYGRSIGAYGETAFLETLSAAAKLKVLSPEEERMAYAFSSRIAARYMDFWVVPATGSVDLWNKGRRTDAYRGKHRIFGENLSLARQYIYTDEIWSDLGYRGRTPDKGYTNWLSTLPTHRFTWFARGRYDRGVLTLRDRGQVLSLPIINGAEGQHMHNPYFPVPFAPGMLQGSPDASWPQLLPRVTLKDGTVLMPLAFFKDVRIERQGSKTVVSWRQDEWDRMGDKDAIPDTRLAVETRYTFTPGEIVREDRILPNGDLGEAKLDLEFGSFSSEATPAGDGATAFAKGAVKHFSTSGYGACSSHAPAEVYSATTGKMSSVVACGRAVGFNKPMKLTWKLSYNS</sequence>